<accession>A0AAV4S9F6</accession>
<proteinExistence type="predicted"/>
<reference evidence="1 2" key="1">
    <citation type="submission" date="2021-06" db="EMBL/GenBank/DDBJ databases">
        <title>Caerostris darwini draft genome.</title>
        <authorList>
            <person name="Kono N."/>
            <person name="Arakawa K."/>
        </authorList>
    </citation>
    <scope>NUCLEOTIDE SEQUENCE [LARGE SCALE GENOMIC DNA]</scope>
</reference>
<dbReference type="EMBL" id="BPLQ01007383">
    <property type="protein sequence ID" value="GIY29766.1"/>
    <property type="molecule type" value="Genomic_DNA"/>
</dbReference>
<dbReference type="Proteomes" id="UP001054837">
    <property type="component" value="Unassembled WGS sequence"/>
</dbReference>
<name>A0AAV4S9F6_9ARAC</name>
<comment type="caution">
    <text evidence="1">The sequence shown here is derived from an EMBL/GenBank/DDBJ whole genome shotgun (WGS) entry which is preliminary data.</text>
</comment>
<evidence type="ECO:0000313" key="1">
    <source>
        <dbReference type="EMBL" id="GIY29766.1"/>
    </source>
</evidence>
<gene>
    <name evidence="1" type="ORF">CDAR_280081</name>
</gene>
<dbReference type="AlphaFoldDB" id="A0AAV4S9F6"/>
<keyword evidence="2" id="KW-1185">Reference proteome</keyword>
<organism evidence="1 2">
    <name type="scientific">Caerostris darwini</name>
    <dbReference type="NCBI Taxonomy" id="1538125"/>
    <lineage>
        <taxon>Eukaryota</taxon>
        <taxon>Metazoa</taxon>
        <taxon>Ecdysozoa</taxon>
        <taxon>Arthropoda</taxon>
        <taxon>Chelicerata</taxon>
        <taxon>Arachnida</taxon>
        <taxon>Araneae</taxon>
        <taxon>Araneomorphae</taxon>
        <taxon>Entelegynae</taxon>
        <taxon>Araneoidea</taxon>
        <taxon>Araneidae</taxon>
        <taxon>Caerostris</taxon>
    </lineage>
</organism>
<evidence type="ECO:0000313" key="2">
    <source>
        <dbReference type="Proteomes" id="UP001054837"/>
    </source>
</evidence>
<sequence length="80" mass="9269">MRKKLTDSKYGMPQSPNGRIRYTILSRNHISLLISLISRRHLHLKTSEEVSDFRRVVQGSRGSAHLATSPTRIRMLREII</sequence>
<protein>
    <submittedName>
        <fullName evidence="1">Uncharacterized protein</fullName>
    </submittedName>
</protein>